<dbReference type="InterPro" id="IPR004843">
    <property type="entry name" value="Calcineurin-like_PHP"/>
</dbReference>
<feature type="domain" description="Calcineurin-like phosphoesterase" evidence="1">
    <location>
        <begin position="17"/>
        <end position="83"/>
    </location>
</feature>
<dbReference type="PANTHER" id="PTHR42850">
    <property type="entry name" value="METALLOPHOSPHOESTERASE"/>
    <property type="match status" value="1"/>
</dbReference>
<accession>A0A1U9KGH5</accession>
<dbReference type="GO" id="GO:0016791">
    <property type="term" value="F:phosphatase activity"/>
    <property type="evidence" value="ECO:0007669"/>
    <property type="project" value="TreeGrafter"/>
</dbReference>
<dbReference type="PANTHER" id="PTHR42850:SF4">
    <property type="entry name" value="ZINC-DEPENDENT ENDOPOLYPHOSPHATASE"/>
    <property type="match status" value="1"/>
</dbReference>
<dbReference type="SUPFAM" id="SSF56300">
    <property type="entry name" value="Metallo-dependent phosphatases"/>
    <property type="match status" value="1"/>
</dbReference>
<keyword evidence="3" id="KW-1185">Reference proteome</keyword>
<dbReference type="Proteomes" id="UP000188937">
    <property type="component" value="Chromosome"/>
</dbReference>
<organism evidence="2 3">
    <name type="scientific">Acetobacter aceti</name>
    <dbReference type="NCBI Taxonomy" id="435"/>
    <lineage>
        <taxon>Bacteria</taxon>
        <taxon>Pseudomonadati</taxon>
        <taxon>Pseudomonadota</taxon>
        <taxon>Alphaproteobacteria</taxon>
        <taxon>Acetobacterales</taxon>
        <taxon>Acetobacteraceae</taxon>
        <taxon>Acetobacter</taxon>
        <taxon>Acetobacter subgen. Acetobacter</taxon>
    </lineage>
</organism>
<dbReference type="OrthoDB" id="9807890at2"/>
<proteinExistence type="predicted"/>
<name>A0A1U9KGH5_ACEAC</name>
<dbReference type="Pfam" id="PF00149">
    <property type="entry name" value="Metallophos"/>
    <property type="match status" value="1"/>
</dbReference>
<dbReference type="GO" id="GO:0005737">
    <property type="term" value="C:cytoplasm"/>
    <property type="evidence" value="ECO:0007669"/>
    <property type="project" value="TreeGrafter"/>
</dbReference>
<sequence>MYDQRNLQHRIAGRGIRVVGDVHGDLDAFRHAAATDRFIIQLGDLVDYGPDSAGALRLMARIIQEQRGLFLLGNHDRKLGRALMGRKLRRDPPLEATLEQINDSRNADIRDLLIPLLTDAPTWLRLGRRMFVHAAFHTGMLEETSPSGLDNVSSLLSRALFGEVTGKTQPDGYPERRLNWVDHIPMGHTVYCGHDRRSTDGRPWIKHGRSGGTAVFVDTGAGKGGHLAWIDLPEESMEIPDYPPPPSFY</sequence>
<evidence type="ECO:0000313" key="2">
    <source>
        <dbReference type="EMBL" id="AQS84890.1"/>
    </source>
</evidence>
<dbReference type="EMBL" id="CP014692">
    <property type="protein sequence ID" value="AQS84890.1"/>
    <property type="molecule type" value="Genomic_DNA"/>
</dbReference>
<dbReference type="Gene3D" id="3.60.21.10">
    <property type="match status" value="1"/>
</dbReference>
<dbReference type="AlphaFoldDB" id="A0A1U9KGH5"/>
<dbReference type="InterPro" id="IPR050126">
    <property type="entry name" value="Ap4A_hydrolase"/>
</dbReference>
<dbReference type="InterPro" id="IPR029052">
    <property type="entry name" value="Metallo-depent_PP-like"/>
</dbReference>
<dbReference type="STRING" id="435.A0U92_08995"/>
<gene>
    <name evidence="2" type="ORF">A0U92_08995</name>
</gene>
<dbReference type="KEGG" id="aace:A0U92_08995"/>
<evidence type="ECO:0000259" key="1">
    <source>
        <dbReference type="Pfam" id="PF00149"/>
    </source>
</evidence>
<evidence type="ECO:0000313" key="3">
    <source>
        <dbReference type="Proteomes" id="UP000188937"/>
    </source>
</evidence>
<dbReference type="RefSeq" id="WP_077812935.1">
    <property type="nucleotide sequence ID" value="NZ_CP014692.1"/>
</dbReference>
<protein>
    <submittedName>
        <fullName evidence="2">Phosphatase</fullName>
    </submittedName>
</protein>
<reference evidence="2 3" key="1">
    <citation type="submission" date="2016-03" db="EMBL/GenBank/DDBJ databases">
        <title>Acetic acid bacteria sequencing.</title>
        <authorList>
            <person name="Brandt J."/>
            <person name="Jakob F."/>
            <person name="Vogel R.F."/>
        </authorList>
    </citation>
    <scope>NUCLEOTIDE SEQUENCE [LARGE SCALE GENOMIC DNA]</scope>
    <source>
        <strain evidence="2 3">TMW2.1153</strain>
    </source>
</reference>